<feature type="chain" id="PRO_5013723079" evidence="3">
    <location>
        <begin position="22"/>
        <end position="382"/>
    </location>
</feature>
<protein>
    <submittedName>
        <fullName evidence="5">Peptidase M75, Imelysin</fullName>
    </submittedName>
</protein>
<dbReference type="InterPro" id="IPR034984">
    <property type="entry name" value="Imelysin-like_IPPA"/>
</dbReference>
<proteinExistence type="predicted"/>
<dbReference type="OrthoDB" id="650514at2"/>
<dbReference type="Proteomes" id="UP000223749">
    <property type="component" value="Chromosome"/>
</dbReference>
<dbReference type="KEGG" id="pgs:CPT03_02545"/>
<dbReference type="AlphaFoldDB" id="A0A2D1U1E0"/>
<evidence type="ECO:0000259" key="4">
    <source>
        <dbReference type="Pfam" id="PF09375"/>
    </source>
</evidence>
<keyword evidence="6" id="KW-1185">Reference proteome</keyword>
<dbReference type="EMBL" id="CP024091">
    <property type="protein sequence ID" value="ATP55417.1"/>
    <property type="molecule type" value="Genomic_DNA"/>
</dbReference>
<dbReference type="PROSITE" id="PS51257">
    <property type="entry name" value="PROKAR_LIPOPROTEIN"/>
    <property type="match status" value="1"/>
</dbReference>
<evidence type="ECO:0000256" key="1">
    <source>
        <dbReference type="ARBA" id="ARBA00004196"/>
    </source>
</evidence>
<dbReference type="InterPro" id="IPR038352">
    <property type="entry name" value="Imelysin_sf"/>
</dbReference>
<dbReference type="Gene3D" id="1.20.1420.20">
    <property type="entry name" value="M75 peptidase, HXXE motif"/>
    <property type="match status" value="1"/>
</dbReference>
<feature type="domain" description="Imelysin-like" evidence="4">
    <location>
        <begin position="53"/>
        <end position="347"/>
    </location>
</feature>
<dbReference type="GO" id="GO:0030313">
    <property type="term" value="C:cell envelope"/>
    <property type="evidence" value="ECO:0007669"/>
    <property type="project" value="UniProtKB-SubCell"/>
</dbReference>
<sequence length="382" mass="41770">MNRLKIKQIGLACLLVLTVFACSKNKGTDQPDETGKPGIDRKALLTYLADDIIIPSYANFKVKLDALQAKSDAFTAAPTTASLIEFRTAWVNAYVEWQKVELIDVGPANGQVLRAYFNVYPTNVANINSGIASGDANFDLPVTFAQQGFPALDYLINGLANNDADIVAFYTTAPDASKRITYVKKILTEMNTIFTKVYTPWTTGGYRAEFISRSGTDASSSLAALVNGYVLNYERYIRSGKFGIPSGAMMNGVVSAEKVEALYKKDISLTLAKTAQQASLDFFNGKSVKTGTEGSSFKTYLDALGAKDSKTNVKLTQAIQDQFAVTLTKLSLLTENLNNEVKTNNQKMIDVYTEMQKSVRMLKVDMTSAMSITITYTDNDGD</sequence>
<evidence type="ECO:0000313" key="5">
    <source>
        <dbReference type="EMBL" id="ATP55417.1"/>
    </source>
</evidence>
<dbReference type="Pfam" id="PF09375">
    <property type="entry name" value="Peptidase_M75"/>
    <property type="match status" value="1"/>
</dbReference>
<evidence type="ECO:0000256" key="3">
    <source>
        <dbReference type="SAM" id="SignalP"/>
    </source>
</evidence>
<keyword evidence="2 3" id="KW-0732">Signal</keyword>
<comment type="subcellular location">
    <subcellularLocation>
        <location evidence="1">Cell envelope</location>
    </subcellularLocation>
</comment>
<accession>A0A2D1U1E0</accession>
<feature type="signal peptide" evidence="3">
    <location>
        <begin position="1"/>
        <end position="21"/>
    </location>
</feature>
<dbReference type="RefSeq" id="WP_099437368.1">
    <property type="nucleotide sequence ID" value="NZ_CP024091.1"/>
</dbReference>
<name>A0A2D1U1E0_9SPHI</name>
<evidence type="ECO:0000256" key="2">
    <source>
        <dbReference type="ARBA" id="ARBA00022729"/>
    </source>
</evidence>
<gene>
    <name evidence="5" type="ORF">CPT03_02545</name>
</gene>
<reference evidence="5 6" key="1">
    <citation type="submission" date="2017-10" db="EMBL/GenBank/DDBJ databases">
        <title>Whole genome of Pedobacter ginsengisoli T01R-27 isolated from tomato rhizosphere.</title>
        <authorList>
            <person name="Weon H.-Y."/>
            <person name="Lee S.A."/>
            <person name="Sang M.K."/>
            <person name="Song J."/>
        </authorList>
    </citation>
    <scope>NUCLEOTIDE SEQUENCE [LARGE SCALE GENOMIC DNA]</scope>
    <source>
        <strain evidence="5 6">T01R-27</strain>
    </source>
</reference>
<evidence type="ECO:0000313" key="6">
    <source>
        <dbReference type="Proteomes" id="UP000223749"/>
    </source>
</evidence>
<dbReference type="InterPro" id="IPR018976">
    <property type="entry name" value="Imelysin-like"/>
</dbReference>
<dbReference type="CDD" id="cd14659">
    <property type="entry name" value="Imelysin-like_IPPA"/>
    <property type="match status" value="1"/>
</dbReference>
<organism evidence="5 6">
    <name type="scientific">Pedobacter ginsengisoli</name>
    <dbReference type="NCBI Taxonomy" id="363852"/>
    <lineage>
        <taxon>Bacteria</taxon>
        <taxon>Pseudomonadati</taxon>
        <taxon>Bacteroidota</taxon>
        <taxon>Sphingobacteriia</taxon>
        <taxon>Sphingobacteriales</taxon>
        <taxon>Sphingobacteriaceae</taxon>
        <taxon>Pedobacter</taxon>
    </lineage>
</organism>